<dbReference type="Gene3D" id="3.30.70.790">
    <property type="entry name" value="UreE, C-terminal domain"/>
    <property type="match status" value="1"/>
</dbReference>
<dbReference type="CDD" id="cd00571">
    <property type="entry name" value="UreE"/>
    <property type="match status" value="1"/>
</dbReference>
<organism evidence="7 8">
    <name type="scientific">Aureimonas populi</name>
    <dbReference type="NCBI Taxonomy" id="1701758"/>
    <lineage>
        <taxon>Bacteria</taxon>
        <taxon>Pseudomonadati</taxon>
        <taxon>Pseudomonadota</taxon>
        <taxon>Alphaproteobacteria</taxon>
        <taxon>Hyphomicrobiales</taxon>
        <taxon>Aurantimonadaceae</taxon>
        <taxon>Aureimonas</taxon>
    </lineage>
</organism>
<keyword evidence="8" id="KW-1185">Reference proteome</keyword>
<dbReference type="InterPro" id="IPR007864">
    <property type="entry name" value="UreE_C_dom"/>
</dbReference>
<keyword evidence="2 5" id="KW-0963">Cytoplasm</keyword>
<dbReference type="HAMAP" id="MF_00822">
    <property type="entry name" value="UreE"/>
    <property type="match status" value="1"/>
</dbReference>
<comment type="similarity">
    <text evidence="5">Belongs to the UreE family.</text>
</comment>
<evidence type="ECO:0000256" key="5">
    <source>
        <dbReference type="HAMAP-Rule" id="MF_00822"/>
    </source>
</evidence>
<reference evidence="8" key="1">
    <citation type="journal article" date="2019" name="Int. J. Syst. Evol. Microbiol.">
        <title>The Global Catalogue of Microorganisms (GCM) 10K type strain sequencing project: providing services to taxonomists for standard genome sequencing and annotation.</title>
        <authorList>
            <consortium name="The Broad Institute Genomics Platform"/>
            <consortium name="The Broad Institute Genome Sequencing Center for Infectious Disease"/>
            <person name="Wu L."/>
            <person name="Ma J."/>
        </authorList>
    </citation>
    <scope>NUCLEOTIDE SEQUENCE [LARGE SCALE GENOMIC DNA]</scope>
    <source>
        <strain evidence="8">ZS-35-S2</strain>
    </source>
</reference>
<evidence type="ECO:0000256" key="3">
    <source>
        <dbReference type="ARBA" id="ARBA00022596"/>
    </source>
</evidence>
<evidence type="ECO:0000313" key="8">
    <source>
        <dbReference type="Proteomes" id="UP001597371"/>
    </source>
</evidence>
<comment type="subcellular location">
    <subcellularLocation>
        <location evidence="1 5">Cytoplasm</location>
    </subcellularLocation>
</comment>
<dbReference type="Proteomes" id="UP001597371">
    <property type="component" value="Unassembled WGS sequence"/>
</dbReference>
<dbReference type="Pfam" id="PF05194">
    <property type="entry name" value="UreE_C"/>
    <property type="match status" value="1"/>
</dbReference>
<dbReference type="PIRSF" id="PIRSF036402">
    <property type="entry name" value="Ureas_acces_UreE"/>
    <property type="match status" value="1"/>
</dbReference>
<name>A0ABW5CNQ2_9HYPH</name>
<accession>A0ABW5CNQ2</accession>
<proteinExistence type="inferred from homology"/>
<dbReference type="SUPFAM" id="SSF69737">
    <property type="entry name" value="Urease metallochaperone UreE, C-terminal domain"/>
    <property type="match status" value="1"/>
</dbReference>
<comment type="function">
    <text evidence="5">Involved in urease metallocenter assembly. Binds nickel. Probably functions as a nickel donor during metallocenter assembly.</text>
</comment>
<dbReference type="EMBL" id="JBHUIJ010000016">
    <property type="protein sequence ID" value="MFD2238398.1"/>
    <property type="molecule type" value="Genomic_DNA"/>
</dbReference>
<keyword evidence="4 5" id="KW-0143">Chaperone</keyword>
<sequence length="165" mass="18095">MIAAENVVERGRHTGDFADTITLDEGQRHRRRMAMVSDGGIAFLLNLPEARLLREGDGILLDDGRVIEVKAKPEALYEVRGRDAVHLLNLAWHLGNRHLAAAIEETRILIRQDRVIREMVEGLGGTVKEVEAAFDPAGGAYASAHVHEGEAGHHPHGHGAHSHDH</sequence>
<evidence type="ECO:0000256" key="1">
    <source>
        <dbReference type="ARBA" id="ARBA00004496"/>
    </source>
</evidence>
<keyword evidence="3 5" id="KW-0533">Nickel</keyword>
<protein>
    <recommendedName>
        <fullName evidence="5">Urease accessory protein UreE</fullName>
    </recommendedName>
</protein>
<dbReference type="SUPFAM" id="SSF69287">
    <property type="entry name" value="Urease metallochaperone UreE, N-terminal domain"/>
    <property type="match status" value="1"/>
</dbReference>
<evidence type="ECO:0000256" key="2">
    <source>
        <dbReference type="ARBA" id="ARBA00022490"/>
    </source>
</evidence>
<dbReference type="RefSeq" id="WP_209737067.1">
    <property type="nucleotide sequence ID" value="NZ_CP072611.1"/>
</dbReference>
<dbReference type="InterPro" id="IPR012406">
    <property type="entry name" value="UreE"/>
</dbReference>
<dbReference type="Pfam" id="PF02814">
    <property type="entry name" value="UreE_N"/>
    <property type="match status" value="1"/>
</dbReference>
<evidence type="ECO:0000256" key="4">
    <source>
        <dbReference type="ARBA" id="ARBA00023186"/>
    </source>
</evidence>
<dbReference type="Gene3D" id="2.60.260.20">
    <property type="entry name" value="Urease metallochaperone UreE, N-terminal domain"/>
    <property type="match status" value="1"/>
</dbReference>
<dbReference type="SMART" id="SM00988">
    <property type="entry name" value="UreE_N"/>
    <property type="match status" value="1"/>
</dbReference>
<comment type="caution">
    <text evidence="7">The sequence shown here is derived from an EMBL/GenBank/DDBJ whole genome shotgun (WGS) entry which is preliminary data.</text>
</comment>
<evidence type="ECO:0000259" key="6">
    <source>
        <dbReference type="SMART" id="SM00988"/>
    </source>
</evidence>
<gene>
    <name evidence="5" type="primary">ureE</name>
    <name evidence="7" type="ORF">ACFSKQ_13150</name>
</gene>
<evidence type="ECO:0000313" key="7">
    <source>
        <dbReference type="EMBL" id="MFD2238398.1"/>
    </source>
</evidence>
<feature type="domain" description="UreE urease accessory N-terminal" evidence="6">
    <location>
        <begin position="3"/>
        <end position="67"/>
    </location>
</feature>
<dbReference type="InterPro" id="IPR004029">
    <property type="entry name" value="UreE_N"/>
</dbReference>
<dbReference type="InterPro" id="IPR036118">
    <property type="entry name" value="UreE_N_sf"/>
</dbReference>